<gene>
    <name evidence="1" type="ORF">DM01DRAFT_1286702</name>
</gene>
<evidence type="ECO:0000313" key="1">
    <source>
        <dbReference type="EMBL" id="ORX54593.1"/>
    </source>
</evidence>
<accession>A0A1X2GIK7</accession>
<keyword evidence="2" id="KW-1185">Reference proteome</keyword>
<dbReference type="AlphaFoldDB" id="A0A1X2GIK7"/>
<dbReference type="OrthoDB" id="3044029at2759"/>
<dbReference type="STRING" id="101127.A0A1X2GIK7"/>
<feature type="non-terminal residue" evidence="1">
    <location>
        <position position="1"/>
    </location>
</feature>
<comment type="caution">
    <text evidence="1">The sequence shown here is derived from an EMBL/GenBank/DDBJ whole genome shotgun (WGS) entry which is preliminary data.</text>
</comment>
<evidence type="ECO:0000313" key="2">
    <source>
        <dbReference type="Proteomes" id="UP000242146"/>
    </source>
</evidence>
<organism evidence="1 2">
    <name type="scientific">Hesseltinella vesiculosa</name>
    <dbReference type="NCBI Taxonomy" id="101127"/>
    <lineage>
        <taxon>Eukaryota</taxon>
        <taxon>Fungi</taxon>
        <taxon>Fungi incertae sedis</taxon>
        <taxon>Mucoromycota</taxon>
        <taxon>Mucoromycotina</taxon>
        <taxon>Mucoromycetes</taxon>
        <taxon>Mucorales</taxon>
        <taxon>Cunninghamellaceae</taxon>
        <taxon>Hesseltinella</taxon>
    </lineage>
</organism>
<dbReference type="EMBL" id="MCGT01000013">
    <property type="protein sequence ID" value="ORX54593.1"/>
    <property type="molecule type" value="Genomic_DNA"/>
</dbReference>
<name>A0A1X2GIK7_9FUNG</name>
<protein>
    <submittedName>
        <fullName evidence="1">Uncharacterized protein</fullName>
    </submittedName>
</protein>
<reference evidence="1 2" key="1">
    <citation type="submission" date="2016-07" db="EMBL/GenBank/DDBJ databases">
        <title>Pervasive Adenine N6-methylation of Active Genes in Fungi.</title>
        <authorList>
            <consortium name="DOE Joint Genome Institute"/>
            <person name="Mondo S.J."/>
            <person name="Dannebaum R.O."/>
            <person name="Kuo R.C."/>
            <person name="Labutti K."/>
            <person name="Haridas S."/>
            <person name="Kuo A."/>
            <person name="Salamov A."/>
            <person name="Ahrendt S.R."/>
            <person name="Lipzen A."/>
            <person name="Sullivan W."/>
            <person name="Andreopoulos W.B."/>
            <person name="Clum A."/>
            <person name="Lindquist E."/>
            <person name="Daum C."/>
            <person name="Ramamoorthy G.K."/>
            <person name="Gryganskyi A."/>
            <person name="Culley D."/>
            <person name="Magnuson J.K."/>
            <person name="James T.Y."/>
            <person name="O'Malley M.A."/>
            <person name="Stajich J.E."/>
            <person name="Spatafora J.W."/>
            <person name="Visel A."/>
            <person name="Grigoriev I.V."/>
        </authorList>
    </citation>
    <scope>NUCLEOTIDE SEQUENCE [LARGE SCALE GENOMIC DNA]</scope>
    <source>
        <strain evidence="1 2">NRRL 3301</strain>
    </source>
</reference>
<dbReference type="Proteomes" id="UP000242146">
    <property type="component" value="Unassembled WGS sequence"/>
</dbReference>
<sequence>IILESEQSYCIYLPPSPGMGVAETENDGMPFCTDTSLAPHSQILPQGFITSAHFYTTETYSQITGGINPSIYDLDTSQGGGQYDHRDLPLGSCNGMRYFVNLVEPDSSTFCIRCCKEKRDCNIGISTYGCKRIIPGEYP</sequence>
<proteinExistence type="predicted"/>